<organism evidence="1">
    <name type="scientific">marine sediment metagenome</name>
    <dbReference type="NCBI Taxonomy" id="412755"/>
    <lineage>
        <taxon>unclassified sequences</taxon>
        <taxon>metagenomes</taxon>
        <taxon>ecological metagenomes</taxon>
    </lineage>
</organism>
<dbReference type="EMBL" id="LAZR01000467">
    <property type="protein sequence ID" value="KKN67716.1"/>
    <property type="molecule type" value="Genomic_DNA"/>
</dbReference>
<comment type="caution">
    <text evidence="1">The sequence shown here is derived from an EMBL/GenBank/DDBJ whole genome shotgun (WGS) entry which is preliminary data.</text>
</comment>
<evidence type="ECO:0000313" key="1">
    <source>
        <dbReference type="EMBL" id="KKN67716.1"/>
    </source>
</evidence>
<sequence length="52" mass="5832">MKMYQGKCSICGGSGMGFPDVAYSYSAVHTDPNVCRYYLDQKAEELKEKEDS</sequence>
<proteinExistence type="predicted"/>
<name>A0A0F9V2H7_9ZZZZ</name>
<accession>A0A0F9V2H7</accession>
<protein>
    <submittedName>
        <fullName evidence="1">Uncharacterized protein</fullName>
    </submittedName>
</protein>
<gene>
    <name evidence="1" type="ORF">LCGC14_0458640</name>
</gene>
<dbReference type="AlphaFoldDB" id="A0A0F9V2H7"/>
<reference evidence="1" key="1">
    <citation type="journal article" date="2015" name="Nature">
        <title>Complex archaea that bridge the gap between prokaryotes and eukaryotes.</title>
        <authorList>
            <person name="Spang A."/>
            <person name="Saw J.H."/>
            <person name="Jorgensen S.L."/>
            <person name="Zaremba-Niedzwiedzka K."/>
            <person name="Martijn J."/>
            <person name="Lind A.E."/>
            <person name="van Eijk R."/>
            <person name="Schleper C."/>
            <person name="Guy L."/>
            <person name="Ettema T.J."/>
        </authorList>
    </citation>
    <scope>NUCLEOTIDE SEQUENCE</scope>
</reference>